<accession>A0ABN9EN64</accession>
<feature type="non-terminal residue" evidence="1">
    <location>
        <position position="1"/>
    </location>
</feature>
<reference evidence="1" key="1">
    <citation type="submission" date="2023-05" db="EMBL/GenBank/DDBJ databases">
        <authorList>
            <person name="Stuckert A."/>
        </authorList>
    </citation>
    <scope>NUCLEOTIDE SEQUENCE</scope>
</reference>
<comment type="caution">
    <text evidence="1">The sequence shown here is derived from an EMBL/GenBank/DDBJ whole genome shotgun (WGS) entry which is preliminary data.</text>
</comment>
<evidence type="ECO:0000313" key="2">
    <source>
        <dbReference type="Proteomes" id="UP001162483"/>
    </source>
</evidence>
<protein>
    <submittedName>
        <fullName evidence="1">Uncharacterized protein</fullName>
    </submittedName>
</protein>
<dbReference type="Proteomes" id="UP001162483">
    <property type="component" value="Unassembled WGS sequence"/>
</dbReference>
<dbReference type="EMBL" id="CATNWA010015742">
    <property type="protein sequence ID" value="CAI9586295.1"/>
    <property type="molecule type" value="Genomic_DNA"/>
</dbReference>
<keyword evidence="2" id="KW-1185">Reference proteome</keyword>
<proteinExistence type="predicted"/>
<sequence>THGSMQSGKYCFLGNCQTQTRPLDFQIEKRDSSLYRTGLHCSRVHWRLLRTVQFSMR</sequence>
<name>A0ABN9EN64_9NEOB</name>
<organism evidence="1 2">
    <name type="scientific">Staurois parvus</name>
    <dbReference type="NCBI Taxonomy" id="386267"/>
    <lineage>
        <taxon>Eukaryota</taxon>
        <taxon>Metazoa</taxon>
        <taxon>Chordata</taxon>
        <taxon>Craniata</taxon>
        <taxon>Vertebrata</taxon>
        <taxon>Euteleostomi</taxon>
        <taxon>Amphibia</taxon>
        <taxon>Batrachia</taxon>
        <taxon>Anura</taxon>
        <taxon>Neobatrachia</taxon>
        <taxon>Ranoidea</taxon>
        <taxon>Ranidae</taxon>
        <taxon>Staurois</taxon>
    </lineage>
</organism>
<gene>
    <name evidence="1" type="ORF">SPARVUS_LOCUS10346671</name>
</gene>
<evidence type="ECO:0000313" key="1">
    <source>
        <dbReference type="EMBL" id="CAI9586295.1"/>
    </source>
</evidence>